<dbReference type="Proteomes" id="UP000887116">
    <property type="component" value="Unassembled WGS sequence"/>
</dbReference>
<name>A0A8X6IIA4_TRICU</name>
<dbReference type="AlphaFoldDB" id="A0A8X6IIA4"/>
<protein>
    <submittedName>
        <fullName evidence="1">Uncharacterized protein</fullName>
    </submittedName>
</protein>
<dbReference type="EMBL" id="BMAO01002033">
    <property type="protein sequence ID" value="GFQ77715.1"/>
    <property type="molecule type" value="Genomic_DNA"/>
</dbReference>
<comment type="caution">
    <text evidence="1">The sequence shown here is derived from an EMBL/GenBank/DDBJ whole genome shotgun (WGS) entry which is preliminary data.</text>
</comment>
<organism evidence="1 2">
    <name type="scientific">Trichonephila clavata</name>
    <name type="common">Joro spider</name>
    <name type="synonym">Nephila clavata</name>
    <dbReference type="NCBI Taxonomy" id="2740835"/>
    <lineage>
        <taxon>Eukaryota</taxon>
        <taxon>Metazoa</taxon>
        <taxon>Ecdysozoa</taxon>
        <taxon>Arthropoda</taxon>
        <taxon>Chelicerata</taxon>
        <taxon>Arachnida</taxon>
        <taxon>Araneae</taxon>
        <taxon>Araneomorphae</taxon>
        <taxon>Entelegynae</taxon>
        <taxon>Araneoidea</taxon>
        <taxon>Nephilidae</taxon>
        <taxon>Trichonephila</taxon>
    </lineage>
</organism>
<evidence type="ECO:0000313" key="2">
    <source>
        <dbReference type="Proteomes" id="UP000887116"/>
    </source>
</evidence>
<gene>
    <name evidence="1" type="ORF">TNCT_478611</name>
</gene>
<sequence length="99" mass="11241">MGRPCRVAPLFNPFISALLPLKVNTLQGLRESDLRRCPLDIRIPDGVFFRRRPSPSCPGDGPFSWIDSRTFRSREVSYEEKSKWCLKITEKGGVSQSGE</sequence>
<proteinExistence type="predicted"/>
<keyword evidence="2" id="KW-1185">Reference proteome</keyword>
<evidence type="ECO:0000313" key="1">
    <source>
        <dbReference type="EMBL" id="GFQ77715.1"/>
    </source>
</evidence>
<reference evidence="1" key="1">
    <citation type="submission" date="2020-07" db="EMBL/GenBank/DDBJ databases">
        <title>Multicomponent nature underlies the extraordinary mechanical properties of spider dragline silk.</title>
        <authorList>
            <person name="Kono N."/>
            <person name="Nakamura H."/>
            <person name="Mori M."/>
            <person name="Yoshida Y."/>
            <person name="Ohtoshi R."/>
            <person name="Malay A.D."/>
            <person name="Moran D.A.P."/>
            <person name="Tomita M."/>
            <person name="Numata K."/>
            <person name="Arakawa K."/>
        </authorList>
    </citation>
    <scope>NUCLEOTIDE SEQUENCE</scope>
</reference>
<accession>A0A8X6IIA4</accession>